<evidence type="ECO:0000313" key="1">
    <source>
        <dbReference type="EMBL" id="MEX3595673.1"/>
    </source>
</evidence>
<organism evidence="1 2">
    <name type="scientific">Kocuria carniphila</name>
    <dbReference type="NCBI Taxonomy" id="262208"/>
    <lineage>
        <taxon>Bacteria</taxon>
        <taxon>Bacillati</taxon>
        <taxon>Actinomycetota</taxon>
        <taxon>Actinomycetes</taxon>
        <taxon>Micrococcales</taxon>
        <taxon>Micrococcaceae</taxon>
        <taxon>Kocuria</taxon>
    </lineage>
</organism>
<dbReference type="RefSeq" id="WP_129702041.1">
    <property type="nucleotide sequence ID" value="NZ_JAYWLT010000003.1"/>
</dbReference>
<proteinExistence type="predicted"/>
<name>A0ABV3V6R0_9MICC</name>
<comment type="caution">
    <text evidence="1">The sequence shown here is derived from an EMBL/GenBank/DDBJ whole genome shotgun (WGS) entry which is preliminary data.</text>
</comment>
<keyword evidence="2" id="KW-1185">Reference proteome</keyword>
<gene>
    <name evidence="1" type="ORF">VVR66_13200</name>
</gene>
<evidence type="ECO:0000313" key="2">
    <source>
        <dbReference type="Proteomes" id="UP001558481"/>
    </source>
</evidence>
<reference evidence="1 2" key="1">
    <citation type="journal article" date="2024" name="Fungal Genet. Biol.">
        <title>The porcine skin microbiome exhibits broad fungal antagonism.</title>
        <authorList>
            <person name="De La Cruz K.F."/>
            <person name="Townsend E.C."/>
            <person name="Alex Cheong J.Z."/>
            <person name="Salamzade R."/>
            <person name="Liu A."/>
            <person name="Sandstrom S."/>
            <person name="Davila E."/>
            <person name="Huang L."/>
            <person name="Xu K.H."/>
            <person name="Wu S.Y."/>
            <person name="Meudt J.J."/>
            <person name="Shanmuganayagam D."/>
            <person name="Gibson A.L.F."/>
            <person name="Kalan L.R."/>
        </authorList>
    </citation>
    <scope>NUCLEOTIDE SEQUENCE [LARGE SCALE GENOMIC DNA]</scope>
    <source>
        <strain evidence="1 2">LK2625</strain>
    </source>
</reference>
<protein>
    <submittedName>
        <fullName evidence="1">Uncharacterized protein</fullName>
    </submittedName>
</protein>
<dbReference type="EMBL" id="JAYWLU010000015">
    <property type="protein sequence ID" value="MEX3595673.1"/>
    <property type="molecule type" value="Genomic_DNA"/>
</dbReference>
<accession>A0ABV3V6R0</accession>
<sequence>MGGSQRAVWGDLGLECESPEPPRVEVDDAVLAPYAFLRELHYKVADGPNTVSIDFSGGEPRTEEGHIPEGLRVNWAGFLMELGMGRTFWEDLHPTLVVQWIRLEGRYAIFQLVEGDESRVYRCDLALDLSQEDEGILEDLQQARTYWWYDFFPGGSISGIRTAFPNEDPLRS</sequence>
<dbReference type="Proteomes" id="UP001558481">
    <property type="component" value="Unassembled WGS sequence"/>
</dbReference>